<keyword evidence="2" id="KW-1185">Reference proteome</keyword>
<name>A0ACB9BRA5_CICIN</name>
<sequence>MWPQLSFDQCITGDSTSYVLYSRYDKSTSVPLSKQQEGWDLVYGIGALAVNLGRNRKWYDKCTCCGIKTVAADSSNVRFLSKV</sequence>
<accession>A0ACB9BRA5</accession>
<evidence type="ECO:0000313" key="2">
    <source>
        <dbReference type="Proteomes" id="UP001055811"/>
    </source>
</evidence>
<organism evidence="1 2">
    <name type="scientific">Cichorium intybus</name>
    <name type="common">Chicory</name>
    <dbReference type="NCBI Taxonomy" id="13427"/>
    <lineage>
        <taxon>Eukaryota</taxon>
        <taxon>Viridiplantae</taxon>
        <taxon>Streptophyta</taxon>
        <taxon>Embryophyta</taxon>
        <taxon>Tracheophyta</taxon>
        <taxon>Spermatophyta</taxon>
        <taxon>Magnoliopsida</taxon>
        <taxon>eudicotyledons</taxon>
        <taxon>Gunneridae</taxon>
        <taxon>Pentapetalae</taxon>
        <taxon>asterids</taxon>
        <taxon>campanulids</taxon>
        <taxon>Asterales</taxon>
        <taxon>Asteraceae</taxon>
        <taxon>Cichorioideae</taxon>
        <taxon>Cichorieae</taxon>
        <taxon>Cichoriinae</taxon>
        <taxon>Cichorium</taxon>
    </lineage>
</organism>
<reference evidence="2" key="1">
    <citation type="journal article" date="2022" name="Mol. Ecol. Resour.">
        <title>The genomes of chicory, endive, great burdock and yacon provide insights into Asteraceae palaeo-polyploidization history and plant inulin production.</title>
        <authorList>
            <person name="Fan W."/>
            <person name="Wang S."/>
            <person name="Wang H."/>
            <person name="Wang A."/>
            <person name="Jiang F."/>
            <person name="Liu H."/>
            <person name="Zhao H."/>
            <person name="Xu D."/>
            <person name="Zhang Y."/>
        </authorList>
    </citation>
    <scope>NUCLEOTIDE SEQUENCE [LARGE SCALE GENOMIC DNA]</scope>
    <source>
        <strain evidence="2">cv. Punajuju</strain>
    </source>
</reference>
<reference evidence="1 2" key="2">
    <citation type="journal article" date="2022" name="Mol. Ecol. Resour.">
        <title>The genomes of chicory, endive, great burdock and yacon provide insights into Asteraceae paleo-polyploidization history and plant inulin production.</title>
        <authorList>
            <person name="Fan W."/>
            <person name="Wang S."/>
            <person name="Wang H."/>
            <person name="Wang A."/>
            <person name="Jiang F."/>
            <person name="Liu H."/>
            <person name="Zhao H."/>
            <person name="Xu D."/>
            <person name="Zhang Y."/>
        </authorList>
    </citation>
    <scope>NUCLEOTIDE SEQUENCE [LARGE SCALE GENOMIC DNA]</scope>
    <source>
        <strain evidence="2">cv. Punajuju</strain>
        <tissue evidence="1">Leaves</tissue>
    </source>
</reference>
<proteinExistence type="predicted"/>
<gene>
    <name evidence="1" type="ORF">L2E82_36299</name>
</gene>
<dbReference type="Proteomes" id="UP001055811">
    <property type="component" value="Linkage Group LG06"/>
</dbReference>
<dbReference type="EMBL" id="CM042014">
    <property type="protein sequence ID" value="KAI3724518.1"/>
    <property type="molecule type" value="Genomic_DNA"/>
</dbReference>
<protein>
    <submittedName>
        <fullName evidence="1">Uncharacterized protein</fullName>
    </submittedName>
</protein>
<evidence type="ECO:0000313" key="1">
    <source>
        <dbReference type="EMBL" id="KAI3724518.1"/>
    </source>
</evidence>
<comment type="caution">
    <text evidence="1">The sequence shown here is derived from an EMBL/GenBank/DDBJ whole genome shotgun (WGS) entry which is preliminary data.</text>
</comment>